<evidence type="ECO:0000313" key="2">
    <source>
        <dbReference type="Proteomes" id="UP000006666"/>
    </source>
</evidence>
<organism evidence="1 2">
    <name type="scientific">Kytococcus sedentarius (strain ATCC 14392 / DSM 20547 / JCM 11482 / CCUG 33030 / NBRC 15357 / NCTC 11040 / CCM 314 / 541)</name>
    <name type="common">Micrococcus sedentarius</name>
    <dbReference type="NCBI Taxonomy" id="478801"/>
    <lineage>
        <taxon>Bacteria</taxon>
        <taxon>Bacillati</taxon>
        <taxon>Actinomycetota</taxon>
        <taxon>Actinomycetes</taxon>
        <taxon>Micrococcales</taxon>
        <taxon>Kytococcaceae</taxon>
        <taxon>Kytococcus</taxon>
    </lineage>
</organism>
<dbReference type="STRING" id="478801.Ksed_18780"/>
<evidence type="ECO:0000313" key="1">
    <source>
        <dbReference type="EMBL" id="ACV06880.1"/>
    </source>
</evidence>
<dbReference type="KEGG" id="kse:Ksed_18780"/>
<keyword evidence="2" id="KW-1185">Reference proteome</keyword>
<protein>
    <submittedName>
        <fullName evidence="1">Capsular polysaccharide synthesis protein</fullName>
    </submittedName>
</protein>
<gene>
    <name evidence="1" type="ordered locus">Ksed_18780</name>
</gene>
<accession>C7NJU8</accession>
<dbReference type="RefSeq" id="WP_015779820.1">
    <property type="nucleotide sequence ID" value="NC_013169.1"/>
</dbReference>
<dbReference type="HOGENOM" id="CLU_080931_0_0_11"/>
<dbReference type="EMBL" id="CP001686">
    <property type="protein sequence ID" value="ACV06880.1"/>
    <property type="molecule type" value="Genomic_DNA"/>
</dbReference>
<dbReference type="Proteomes" id="UP000006666">
    <property type="component" value="Chromosome"/>
</dbReference>
<dbReference type="eggNOG" id="COG0457">
    <property type="taxonomic scope" value="Bacteria"/>
</dbReference>
<name>C7NJU8_KYTSD</name>
<proteinExistence type="predicted"/>
<dbReference type="AlphaFoldDB" id="C7NJU8"/>
<sequence>MTLRSKVQDALWRAYVWPKGRYGNALQGAVIGGLETARTQREWDRSERIILVHTPGKVGSKAMVAALSGQVGPKDTIFHTHRMNPRYMAGIDEEMEGLAPRRTVYTTKALGPKVLEELDKPVVMLSVVRDPMAKNLSDFFQNTERYTSDHRPLTDFSLSRAEELAEVFVSDFDHEVTVGWVDREVNDFMGVDVYAGEFDREQGYQVAGEGNRRVAIARHDMLDRAFPGMTRDLLGQPIAMGGRVNDSSNKGYGALYARVRELVTLPEQRLREIYDSPFARHFFTEEEREAAVEQWSSTS</sequence>
<reference evidence="1 2" key="1">
    <citation type="journal article" date="2009" name="Stand. Genomic Sci.">
        <title>Complete genome sequence of Kytococcus sedentarius type strain (541).</title>
        <authorList>
            <person name="Sims D."/>
            <person name="Brettin T."/>
            <person name="Detter J.C."/>
            <person name="Han C."/>
            <person name="Lapidus A."/>
            <person name="Copeland A."/>
            <person name="Glavina Del Rio T."/>
            <person name="Nolan M."/>
            <person name="Chen F."/>
            <person name="Lucas S."/>
            <person name="Tice H."/>
            <person name="Cheng J.F."/>
            <person name="Bruce D."/>
            <person name="Goodwin L."/>
            <person name="Pitluck S."/>
            <person name="Ovchinnikova G."/>
            <person name="Pati A."/>
            <person name="Ivanova N."/>
            <person name="Mavrommatis K."/>
            <person name="Chen A."/>
            <person name="Palaniappan K."/>
            <person name="D'haeseleer P."/>
            <person name="Chain P."/>
            <person name="Bristow J."/>
            <person name="Eisen J.A."/>
            <person name="Markowitz V."/>
            <person name="Hugenholtz P."/>
            <person name="Schneider S."/>
            <person name="Goker M."/>
            <person name="Pukall R."/>
            <person name="Kyrpides N.C."/>
            <person name="Klenk H.P."/>
        </authorList>
    </citation>
    <scope>NUCLEOTIDE SEQUENCE [LARGE SCALE GENOMIC DNA]</scope>
    <source>
        <strain evidence="2">ATCC 14392 / DSM 20547 / JCM 11482 / CCUG 33030 / NBRC 15357 / NCTC 11040 / CCM 314 / 541</strain>
    </source>
</reference>